<evidence type="ECO:0000313" key="6">
    <source>
        <dbReference type="Proteomes" id="UP001296873"/>
    </source>
</evidence>
<gene>
    <name evidence="5" type="ORF">CKO28_03975</name>
</gene>
<keyword evidence="6" id="KW-1185">Reference proteome</keyword>
<dbReference type="EMBL" id="NRRL01000005">
    <property type="protein sequence ID" value="MBK1667200.1"/>
    <property type="molecule type" value="Genomic_DNA"/>
</dbReference>
<name>A0ABS1DA20_9PROT</name>
<keyword evidence="1" id="KW-0805">Transcription regulation</keyword>
<organism evidence="5 6">
    <name type="scientific">Rhodovibrio sodomensis</name>
    <dbReference type="NCBI Taxonomy" id="1088"/>
    <lineage>
        <taxon>Bacteria</taxon>
        <taxon>Pseudomonadati</taxon>
        <taxon>Pseudomonadota</taxon>
        <taxon>Alphaproteobacteria</taxon>
        <taxon>Rhodospirillales</taxon>
        <taxon>Rhodovibrionaceae</taxon>
        <taxon>Rhodovibrio</taxon>
    </lineage>
</organism>
<dbReference type="RefSeq" id="WP_200339268.1">
    <property type="nucleotide sequence ID" value="NZ_NRRL01000005.1"/>
</dbReference>
<dbReference type="SUPFAM" id="SSF46785">
    <property type="entry name" value="Winged helix' DNA-binding domain"/>
    <property type="match status" value="1"/>
</dbReference>
<reference evidence="5 6" key="1">
    <citation type="journal article" date="2020" name="Microorganisms">
        <title>Osmotic Adaptation and Compatible Solute Biosynthesis of Phototrophic Bacteria as Revealed from Genome Analyses.</title>
        <authorList>
            <person name="Imhoff J.F."/>
            <person name="Rahn T."/>
            <person name="Kunzel S."/>
            <person name="Keller A."/>
            <person name="Neulinger S.C."/>
        </authorList>
    </citation>
    <scope>NUCLEOTIDE SEQUENCE [LARGE SCALE GENOMIC DNA]</scope>
    <source>
        <strain evidence="5 6">DSM 9895</strain>
    </source>
</reference>
<evidence type="ECO:0000259" key="4">
    <source>
        <dbReference type="PROSITE" id="PS51063"/>
    </source>
</evidence>
<dbReference type="PROSITE" id="PS51063">
    <property type="entry name" value="HTH_CRP_2"/>
    <property type="match status" value="1"/>
</dbReference>
<dbReference type="CDD" id="cd00038">
    <property type="entry name" value="CAP_ED"/>
    <property type="match status" value="1"/>
</dbReference>
<keyword evidence="3" id="KW-0804">Transcription</keyword>
<dbReference type="InterPro" id="IPR036390">
    <property type="entry name" value="WH_DNA-bd_sf"/>
</dbReference>
<dbReference type="Pfam" id="PF13545">
    <property type="entry name" value="HTH_Crp_2"/>
    <property type="match status" value="1"/>
</dbReference>
<evidence type="ECO:0000313" key="5">
    <source>
        <dbReference type="EMBL" id="MBK1667200.1"/>
    </source>
</evidence>
<dbReference type="Proteomes" id="UP001296873">
    <property type="component" value="Unassembled WGS sequence"/>
</dbReference>
<dbReference type="InterPro" id="IPR014710">
    <property type="entry name" value="RmlC-like_jellyroll"/>
</dbReference>
<accession>A0ABS1DA20</accession>
<evidence type="ECO:0000256" key="1">
    <source>
        <dbReference type="ARBA" id="ARBA00023015"/>
    </source>
</evidence>
<dbReference type="Gene3D" id="2.60.120.10">
    <property type="entry name" value="Jelly Rolls"/>
    <property type="match status" value="1"/>
</dbReference>
<dbReference type="Gene3D" id="1.10.10.10">
    <property type="entry name" value="Winged helix-like DNA-binding domain superfamily/Winged helix DNA-binding domain"/>
    <property type="match status" value="1"/>
</dbReference>
<dbReference type="InterPro" id="IPR036388">
    <property type="entry name" value="WH-like_DNA-bd_sf"/>
</dbReference>
<evidence type="ECO:0000256" key="3">
    <source>
        <dbReference type="ARBA" id="ARBA00023163"/>
    </source>
</evidence>
<proteinExistence type="predicted"/>
<dbReference type="InterPro" id="IPR000595">
    <property type="entry name" value="cNMP-bd_dom"/>
</dbReference>
<dbReference type="SMART" id="SM00419">
    <property type="entry name" value="HTH_CRP"/>
    <property type="match status" value="1"/>
</dbReference>
<dbReference type="InterPro" id="IPR012318">
    <property type="entry name" value="HTH_CRP"/>
</dbReference>
<comment type="caution">
    <text evidence="5">The sequence shown here is derived from an EMBL/GenBank/DDBJ whole genome shotgun (WGS) entry which is preliminary data.</text>
</comment>
<evidence type="ECO:0000256" key="2">
    <source>
        <dbReference type="ARBA" id="ARBA00023125"/>
    </source>
</evidence>
<feature type="domain" description="HTH crp-type" evidence="4">
    <location>
        <begin position="126"/>
        <end position="200"/>
    </location>
</feature>
<dbReference type="InterPro" id="IPR018490">
    <property type="entry name" value="cNMP-bd_dom_sf"/>
</dbReference>
<dbReference type="Pfam" id="PF00027">
    <property type="entry name" value="cNMP_binding"/>
    <property type="match status" value="1"/>
</dbReference>
<protein>
    <recommendedName>
        <fullName evidence="4">HTH crp-type domain-containing protein</fullName>
    </recommendedName>
</protein>
<dbReference type="SUPFAM" id="SSF51206">
    <property type="entry name" value="cAMP-binding domain-like"/>
    <property type="match status" value="1"/>
</dbReference>
<keyword evidence="2" id="KW-0238">DNA-binding</keyword>
<sequence>MTDLPVTDRPVSHTHGRLAAGYSVACEAGRDIAQAGDPNQLYRLADGWAFGAHMLEDGRRQIVSFLLPGDLVNAPAVLGCREATPLYALTDVRLEAEHGSGPTDALPAVLAQMARLGEQVVSLGRRTAYERIAAFLLQIGERLDGAVGGAGQRYLVPLRLEHLADHLGLSVVHVSRTMRQLRDNGLASLYRGEMELGDRTALARVRECGGPKPATAPN</sequence>